<evidence type="ECO:0000313" key="5">
    <source>
        <dbReference type="RefSeq" id="XP_022374362.1"/>
    </source>
</evidence>
<dbReference type="GeneID" id="111157330"/>
<dbReference type="GO" id="GO:0003690">
    <property type="term" value="F:double-stranded DNA binding"/>
    <property type="evidence" value="ECO:0007669"/>
    <property type="project" value="TreeGrafter"/>
</dbReference>
<dbReference type="Proteomes" id="UP000248482">
    <property type="component" value="Unplaced"/>
</dbReference>
<dbReference type="GO" id="GO:0044774">
    <property type="term" value="P:mitotic DNA integrity checkpoint signaling"/>
    <property type="evidence" value="ECO:0007669"/>
    <property type="project" value="TreeGrafter"/>
</dbReference>
<gene>
    <name evidence="5" type="primary">LOC111157330</name>
</gene>
<proteinExistence type="predicted"/>
<dbReference type="GO" id="GO:0042800">
    <property type="term" value="F:histone H3K4 methyltransferase activity"/>
    <property type="evidence" value="ECO:0007669"/>
    <property type="project" value="TreeGrafter"/>
</dbReference>
<accession>A0A2Y9KKF5</accession>
<dbReference type="AlphaFoldDB" id="A0A2Y9KKF5"/>
<dbReference type="GO" id="GO:0035861">
    <property type="term" value="C:site of double-strand break"/>
    <property type="evidence" value="ECO:0007669"/>
    <property type="project" value="TreeGrafter"/>
</dbReference>
<dbReference type="InterPro" id="IPR041426">
    <property type="entry name" value="Mos1_HTH"/>
</dbReference>
<feature type="region of interest" description="Disordered" evidence="1">
    <location>
        <begin position="114"/>
        <end position="196"/>
    </location>
</feature>
<feature type="compositionally biased region" description="Pro residues" evidence="1">
    <location>
        <begin position="186"/>
        <end position="196"/>
    </location>
</feature>
<evidence type="ECO:0000259" key="3">
    <source>
        <dbReference type="Pfam" id="PF17906"/>
    </source>
</evidence>
<dbReference type="GO" id="GO:0000014">
    <property type="term" value="F:single-stranded DNA endodeoxyribonuclease activity"/>
    <property type="evidence" value="ECO:0007669"/>
    <property type="project" value="TreeGrafter"/>
</dbReference>
<dbReference type="Pfam" id="PF10571">
    <property type="entry name" value="UPF0547"/>
    <property type="match status" value="1"/>
</dbReference>
<dbReference type="GO" id="GO:0046975">
    <property type="term" value="F:histone H3K36 methyltransferase activity"/>
    <property type="evidence" value="ECO:0007669"/>
    <property type="project" value="TreeGrafter"/>
</dbReference>
<dbReference type="InterPro" id="IPR018886">
    <property type="entry name" value="UPF0547"/>
</dbReference>
<reference evidence="5" key="1">
    <citation type="submission" date="2025-08" db="UniProtKB">
        <authorList>
            <consortium name="RefSeq"/>
        </authorList>
    </citation>
    <scope>IDENTIFICATION</scope>
    <source>
        <tissue evidence="5">Blood</tissue>
    </source>
</reference>
<dbReference type="Gene3D" id="1.10.10.10">
    <property type="entry name" value="Winged helix-like DNA-binding domain superfamily/Winged helix DNA-binding domain"/>
    <property type="match status" value="1"/>
</dbReference>
<dbReference type="RefSeq" id="XP_022374362.1">
    <property type="nucleotide sequence ID" value="XM_022518654.1"/>
</dbReference>
<dbReference type="STRING" id="391180.A0A2Y9KKF5"/>
<protein>
    <submittedName>
        <fullName evidence="5">Uncharacterized protein LOC111157330</fullName>
    </submittedName>
</protein>
<dbReference type="GO" id="GO:0015074">
    <property type="term" value="P:DNA integration"/>
    <property type="evidence" value="ECO:0007669"/>
    <property type="project" value="TreeGrafter"/>
</dbReference>
<dbReference type="GO" id="GO:0000729">
    <property type="term" value="P:DNA double-strand break processing"/>
    <property type="evidence" value="ECO:0007669"/>
    <property type="project" value="TreeGrafter"/>
</dbReference>
<dbReference type="KEGG" id="elk:111157330"/>
<sequence length="380" mass="41329">MVTRCGVLEIQLGKEGIHKVEWQQSAQGSGLRRHFDISPYSVSACKVCAENDTDSFMEVTFLAELGQFSVFMSPLPMLSLATVMGTHRELTTSRKVQEVSSRENPDALEDLSCAGGSALRGPAEQAREARGCGGRTPCPAPAALRLRPGSRTRAHSSSSFGLAWGDPAGGGWAAEVRGEEPEEPELPPPQLQPQPPLLLEKSLSATRAKKVKMATKSCPECDQQVPVACKSCPCGYVFINRKLLKVKCSEKSSSFTEVNSTISLKDLRILFLYEFKLGHSAATASRNINSVFGKGSVSERTIRWWFEKFRSGDLSLKNEPRGRPKSVLNEDQLRAMVEANPKTAIRGLAADLGVSATTISRHLAAIGKVKKLDKWVGNTN</sequence>
<dbReference type="Gene3D" id="1.10.10.1450">
    <property type="match status" value="1"/>
</dbReference>
<dbReference type="OrthoDB" id="616263at2759"/>
<dbReference type="Pfam" id="PF17906">
    <property type="entry name" value="HTH_48"/>
    <property type="match status" value="1"/>
</dbReference>
<organism evidence="4 5">
    <name type="scientific">Enhydra lutris kenyoni</name>
    <name type="common">northern sea otter</name>
    <dbReference type="NCBI Taxonomy" id="391180"/>
    <lineage>
        <taxon>Eukaryota</taxon>
        <taxon>Metazoa</taxon>
        <taxon>Chordata</taxon>
        <taxon>Craniata</taxon>
        <taxon>Vertebrata</taxon>
        <taxon>Euteleostomi</taxon>
        <taxon>Mammalia</taxon>
        <taxon>Eutheria</taxon>
        <taxon>Laurasiatheria</taxon>
        <taxon>Carnivora</taxon>
        <taxon>Caniformia</taxon>
        <taxon>Musteloidea</taxon>
        <taxon>Mustelidae</taxon>
        <taxon>Lutrinae</taxon>
        <taxon>Enhydra</taxon>
    </lineage>
</organism>
<dbReference type="PANTHER" id="PTHR46060:SF2">
    <property type="entry name" value="HISTONE-LYSINE N-METHYLTRANSFERASE SETMAR"/>
    <property type="match status" value="1"/>
</dbReference>
<dbReference type="InterPro" id="IPR036388">
    <property type="entry name" value="WH-like_DNA-bd_sf"/>
</dbReference>
<dbReference type="GO" id="GO:0044547">
    <property type="term" value="F:DNA topoisomerase binding"/>
    <property type="evidence" value="ECO:0007669"/>
    <property type="project" value="TreeGrafter"/>
</dbReference>
<feature type="domain" description="UPF0547" evidence="2">
    <location>
        <begin position="216"/>
        <end position="239"/>
    </location>
</feature>
<dbReference type="GO" id="GO:0006303">
    <property type="term" value="P:double-strand break repair via nonhomologous end joining"/>
    <property type="evidence" value="ECO:0007669"/>
    <property type="project" value="TreeGrafter"/>
</dbReference>
<evidence type="ECO:0000259" key="2">
    <source>
        <dbReference type="Pfam" id="PF10571"/>
    </source>
</evidence>
<dbReference type="GO" id="GO:0003697">
    <property type="term" value="F:single-stranded DNA binding"/>
    <property type="evidence" value="ECO:0007669"/>
    <property type="project" value="TreeGrafter"/>
</dbReference>
<evidence type="ECO:0000256" key="1">
    <source>
        <dbReference type="SAM" id="MobiDB-lite"/>
    </source>
</evidence>
<dbReference type="GO" id="GO:0031297">
    <property type="term" value="P:replication fork processing"/>
    <property type="evidence" value="ECO:0007669"/>
    <property type="project" value="TreeGrafter"/>
</dbReference>
<name>A0A2Y9KKF5_ENHLU</name>
<evidence type="ECO:0000313" key="4">
    <source>
        <dbReference type="Proteomes" id="UP000248482"/>
    </source>
</evidence>
<feature type="domain" description="Mos1 transposase HTH" evidence="3">
    <location>
        <begin position="266"/>
        <end position="313"/>
    </location>
</feature>
<dbReference type="GO" id="GO:0000793">
    <property type="term" value="C:condensed chromosome"/>
    <property type="evidence" value="ECO:0007669"/>
    <property type="project" value="TreeGrafter"/>
</dbReference>
<keyword evidence="4" id="KW-1185">Reference proteome</keyword>
<dbReference type="GO" id="GO:0005634">
    <property type="term" value="C:nucleus"/>
    <property type="evidence" value="ECO:0007669"/>
    <property type="project" value="TreeGrafter"/>
</dbReference>
<dbReference type="PANTHER" id="PTHR46060">
    <property type="entry name" value="MARINER MOS1 TRANSPOSASE-LIKE PROTEIN"/>
    <property type="match status" value="1"/>
</dbReference>
<dbReference type="InterPro" id="IPR052709">
    <property type="entry name" value="Transposase-MT_Hybrid"/>
</dbReference>